<gene>
    <name evidence="5" type="ORF">BGZ95_008753</name>
</gene>
<dbReference type="Gene3D" id="3.80.10.10">
    <property type="entry name" value="Ribonuclease Inhibitor"/>
    <property type="match status" value="1"/>
</dbReference>
<dbReference type="Gene3D" id="1.10.8.80">
    <property type="entry name" value="Magnesium chelatase subunit I, C-Terminal domain"/>
    <property type="match status" value="1"/>
</dbReference>
<dbReference type="InterPro" id="IPR041628">
    <property type="entry name" value="ChlI/MoxR_AAA_lid"/>
</dbReference>
<proteinExistence type="predicted"/>
<feature type="compositionally biased region" description="Basic and acidic residues" evidence="3">
    <location>
        <begin position="861"/>
        <end position="874"/>
    </location>
</feature>
<evidence type="ECO:0000259" key="4">
    <source>
        <dbReference type="PROSITE" id="PS50181"/>
    </source>
</evidence>
<feature type="region of interest" description="Disordered" evidence="3">
    <location>
        <begin position="1155"/>
        <end position="1258"/>
    </location>
</feature>
<comment type="pathway">
    <text evidence="2">Porphyrin-containing compound metabolism.</text>
</comment>
<dbReference type="InterPro" id="IPR036047">
    <property type="entry name" value="F-box-like_dom_sf"/>
</dbReference>
<dbReference type="Pfam" id="PF12937">
    <property type="entry name" value="F-box-like"/>
    <property type="match status" value="1"/>
</dbReference>
<dbReference type="PANTHER" id="PTHR11603">
    <property type="entry name" value="AAA FAMILY ATPASE"/>
    <property type="match status" value="1"/>
</dbReference>
<sequence>MDTVLPPEVQLFILKHLSRHDLTQVARINKSWSTAAISLIWRTIRLLSIGQANIYLNGKETHRRHLHHVKTFQTRLLSAAATMLDDSTACLAPRLSTLDIMVPTHKVYLDNEIERIRHLSDLAELRKERLGNHEPTPSENKQNDDDDEFGEKAILLGGQVRSLLEILRRNPQLESFKMAMIPNAPELFLIQLAPLLPQLKHLELFRSAKRLRPRMHCTTIDAFLRNTSSQLQSLTLECIVFPEVAPATRLAELLEPLMKGGRDKKHPTLKLLRIEAFMQNTWAMTLVPFMQGCSNLRMIESSNPPTPHCPAIEDWARATPIYCSTLEELTGRRVGVFAGTRFWKLASMETDEVIANKISSFMDLDDSRGYWHTINLSNTRASKLTARAIVDCCQEGLTSLNIARCQGIESEDLQAILSKAVNLRHLECNAPVRDGYAPDPVLLMSHLLQSPWACNWLVRLNIHIGGVPRPDIRVNEGGRSVKEGEALDNCTQEESNNLQRKIYEQLGRLTLLEELHLGYAQSRIMGYNEGSELDKVQRNCLAMTLESGLNLLSGLKSLRVLAVVNMAHRIEAPELDWMQLNWLDFHTILGVLFRPYPEDKARVGRQSTWRKMMRGRGLSYTTGQDSTGHTLLVTPRAGSIMAPANRAWIRSKMAAIKKASGIAFSEEIFLSILICLIAKNKHLVLHTTPEAVPELKSIAEQHCAAVFGLTTATIVCHGQQTRTDIIGAITGRHADMVTHASYSTPSTQYQFPSNAHHSLHSHHSHQHIPSGQYYQYSNPTDEYYQRNPKFRLEKSRRSVATNHSEASDFSVRPSGHHVAPSIASFRTTSERDQDAASIQRTHPLNDASEYSLAGGVGGDDASLHLRRSESRSKSTGDAMADQLAFSRPRRSTAMSPVGTDGLDSLRRTTQTQYLQTTSHTGGGASISSSHAPVTPVDFTFPRRRHESVSNAGGYGGAGETSGITYSGRRIAQAIILDGLENASQEVYAVLLEMIINKEINDRNRYVLPDLIIIAIFNSPNVPENVPKQLLDYFAINGTYQLSIPQPRMQTVPARKHALFRRTDWDELSKRMKVVTVSNDMTRYIRDVIVAIRTHEAVYGGLTARAALDLEAIMKTLAAIFQTNFVTPDLLTIAAEKVFSHRLELKSTRRQRMLAAAAGSASVSSSSPGPYRSGRLSQRRNNGKMPLRGQARQGGQTPPHISRKGSTTSEASSIGGDSFVEHSDSDDGSSHAGGGHEDGHQHDRSDAELGEVADETTAADVVREVLRVVYPPI</sequence>
<feature type="domain" description="F-box" evidence="4">
    <location>
        <begin position="1"/>
        <end position="44"/>
    </location>
</feature>
<name>A0AAD4H746_9FUNG</name>
<accession>A0AAD4H746</accession>
<dbReference type="Proteomes" id="UP001194580">
    <property type="component" value="Unassembled WGS sequence"/>
</dbReference>
<dbReference type="PANTHER" id="PTHR11603:SF132">
    <property type="entry name" value="C2H2-TYPE DOMAIN-CONTAINING PROTEIN"/>
    <property type="match status" value="1"/>
</dbReference>
<evidence type="ECO:0000256" key="1">
    <source>
        <dbReference type="ARBA" id="ARBA00012825"/>
    </source>
</evidence>
<protein>
    <recommendedName>
        <fullName evidence="1">magnesium chelatase</fullName>
        <ecNumber evidence="1">6.6.1.1</ecNumber>
    </recommendedName>
</protein>
<feature type="compositionally biased region" description="Basic residues" evidence="3">
    <location>
        <begin position="757"/>
        <end position="766"/>
    </location>
</feature>
<feature type="compositionally biased region" description="Polar residues" evidence="3">
    <location>
        <begin position="746"/>
        <end position="755"/>
    </location>
</feature>
<dbReference type="InterPro" id="IPR032675">
    <property type="entry name" value="LRR_dom_sf"/>
</dbReference>
<evidence type="ECO:0000256" key="3">
    <source>
        <dbReference type="SAM" id="MobiDB-lite"/>
    </source>
</evidence>
<organism evidence="5 6">
    <name type="scientific">Linnemannia exigua</name>
    <dbReference type="NCBI Taxonomy" id="604196"/>
    <lineage>
        <taxon>Eukaryota</taxon>
        <taxon>Fungi</taxon>
        <taxon>Fungi incertae sedis</taxon>
        <taxon>Mucoromycota</taxon>
        <taxon>Mortierellomycotina</taxon>
        <taxon>Mortierellomycetes</taxon>
        <taxon>Mortierellales</taxon>
        <taxon>Mortierellaceae</taxon>
        <taxon>Linnemannia</taxon>
    </lineage>
</organism>
<dbReference type="SUPFAM" id="SSF52047">
    <property type="entry name" value="RNI-like"/>
    <property type="match status" value="1"/>
</dbReference>
<evidence type="ECO:0000313" key="5">
    <source>
        <dbReference type="EMBL" id="KAG0275469.1"/>
    </source>
</evidence>
<reference evidence="5" key="1">
    <citation type="journal article" date="2020" name="Fungal Divers.">
        <title>Resolving the Mortierellaceae phylogeny through synthesis of multi-gene phylogenetics and phylogenomics.</title>
        <authorList>
            <person name="Vandepol N."/>
            <person name="Liber J."/>
            <person name="Desiro A."/>
            <person name="Na H."/>
            <person name="Kennedy M."/>
            <person name="Barry K."/>
            <person name="Grigoriev I.V."/>
            <person name="Miller A.N."/>
            <person name="O'Donnell K."/>
            <person name="Stajich J.E."/>
            <person name="Bonito G."/>
        </authorList>
    </citation>
    <scope>NUCLEOTIDE SEQUENCE</scope>
    <source>
        <strain evidence="5">NRRL 28262</strain>
    </source>
</reference>
<feature type="compositionally biased region" description="Basic and acidic residues" evidence="3">
    <location>
        <begin position="1218"/>
        <end position="1246"/>
    </location>
</feature>
<feature type="compositionally biased region" description="Low complexity" evidence="3">
    <location>
        <begin position="1155"/>
        <end position="1166"/>
    </location>
</feature>
<evidence type="ECO:0000313" key="6">
    <source>
        <dbReference type="Proteomes" id="UP001194580"/>
    </source>
</evidence>
<feature type="region of interest" description="Disordered" evidence="3">
    <location>
        <begin position="795"/>
        <end position="906"/>
    </location>
</feature>
<feature type="region of interest" description="Disordered" evidence="3">
    <location>
        <begin position="128"/>
        <end position="147"/>
    </location>
</feature>
<dbReference type="EC" id="6.6.1.1" evidence="1"/>
<dbReference type="PROSITE" id="PS50181">
    <property type="entry name" value="FBOX"/>
    <property type="match status" value="1"/>
</dbReference>
<dbReference type="SUPFAM" id="SSF81383">
    <property type="entry name" value="F-box domain"/>
    <property type="match status" value="1"/>
</dbReference>
<dbReference type="AlphaFoldDB" id="A0AAD4H746"/>
<keyword evidence="6" id="KW-1185">Reference proteome</keyword>
<dbReference type="InterPro" id="IPR001810">
    <property type="entry name" value="F-box_dom"/>
</dbReference>
<evidence type="ECO:0000256" key="2">
    <source>
        <dbReference type="ARBA" id="ARBA00023444"/>
    </source>
</evidence>
<dbReference type="EMBL" id="JAAAIL010000476">
    <property type="protein sequence ID" value="KAG0275469.1"/>
    <property type="molecule type" value="Genomic_DNA"/>
</dbReference>
<dbReference type="Pfam" id="PF17863">
    <property type="entry name" value="AAA_lid_2"/>
    <property type="match status" value="1"/>
</dbReference>
<feature type="region of interest" description="Disordered" evidence="3">
    <location>
        <begin position="746"/>
        <end position="780"/>
    </location>
</feature>
<comment type="caution">
    <text evidence="5">The sequence shown here is derived from an EMBL/GenBank/DDBJ whole genome shotgun (WGS) entry which is preliminary data.</text>
</comment>
<dbReference type="InterPro" id="IPR052041">
    <property type="entry name" value="Nucleic_acid_metab_PIN/TRAM"/>
</dbReference>
<dbReference type="GO" id="GO:0016851">
    <property type="term" value="F:magnesium chelatase activity"/>
    <property type="evidence" value="ECO:0007669"/>
    <property type="project" value="UniProtKB-EC"/>
</dbReference>